<dbReference type="AlphaFoldDB" id="D8LJW3"/>
<sequence length="86" mass="9192">MGYQLDLDRSCLITASDVDIPIDSVTGLPVVCQWFCDSCSSTVTGVVAATAGRRQQRRLAVAAGLSTPKSKKGKKGKHAPTRKTER</sequence>
<dbReference type="Proteomes" id="UP000002630">
    <property type="component" value="Linkage Group LG02"/>
</dbReference>
<name>D8LJW3_ECTSI</name>
<dbReference type="OrthoDB" id="10286762at2759"/>
<dbReference type="EMBL" id="FN648461">
    <property type="protein sequence ID" value="CBN76014.1"/>
    <property type="molecule type" value="Genomic_DNA"/>
</dbReference>
<dbReference type="InParanoid" id="D8LJW3"/>
<evidence type="ECO:0000256" key="1">
    <source>
        <dbReference type="SAM" id="MobiDB-lite"/>
    </source>
</evidence>
<dbReference type="EMBL" id="FN649727">
    <property type="protein sequence ID" value="CBN76014.1"/>
    <property type="molecule type" value="Genomic_DNA"/>
</dbReference>
<gene>
    <name evidence="2" type="ORF">Esi_0277_0025</name>
</gene>
<accession>D8LJW3</accession>
<reference evidence="2 3" key="1">
    <citation type="journal article" date="2010" name="Nature">
        <title>The Ectocarpus genome and the independent evolution of multicellularity in brown algae.</title>
        <authorList>
            <person name="Cock J.M."/>
            <person name="Sterck L."/>
            <person name="Rouze P."/>
            <person name="Scornet D."/>
            <person name="Allen A.E."/>
            <person name="Amoutzias G."/>
            <person name="Anthouard V."/>
            <person name="Artiguenave F."/>
            <person name="Aury J.M."/>
            <person name="Badger J.H."/>
            <person name="Beszteri B."/>
            <person name="Billiau K."/>
            <person name="Bonnet E."/>
            <person name="Bothwell J.H."/>
            <person name="Bowler C."/>
            <person name="Boyen C."/>
            <person name="Brownlee C."/>
            <person name="Carrano C.J."/>
            <person name="Charrier B."/>
            <person name="Cho G.Y."/>
            <person name="Coelho S.M."/>
            <person name="Collen J."/>
            <person name="Corre E."/>
            <person name="Da Silva C."/>
            <person name="Delage L."/>
            <person name="Delaroque N."/>
            <person name="Dittami S.M."/>
            <person name="Doulbeau S."/>
            <person name="Elias M."/>
            <person name="Farnham G."/>
            <person name="Gachon C.M."/>
            <person name="Gschloessl B."/>
            <person name="Heesch S."/>
            <person name="Jabbari K."/>
            <person name="Jubin C."/>
            <person name="Kawai H."/>
            <person name="Kimura K."/>
            <person name="Kloareg B."/>
            <person name="Kupper F.C."/>
            <person name="Lang D."/>
            <person name="Le Bail A."/>
            <person name="Leblanc C."/>
            <person name="Lerouge P."/>
            <person name="Lohr M."/>
            <person name="Lopez P.J."/>
            <person name="Martens C."/>
            <person name="Maumus F."/>
            <person name="Michel G."/>
            <person name="Miranda-Saavedra D."/>
            <person name="Morales J."/>
            <person name="Moreau H."/>
            <person name="Motomura T."/>
            <person name="Nagasato C."/>
            <person name="Napoli C.A."/>
            <person name="Nelson D.R."/>
            <person name="Nyvall-Collen P."/>
            <person name="Peters A.F."/>
            <person name="Pommier C."/>
            <person name="Potin P."/>
            <person name="Poulain J."/>
            <person name="Quesneville H."/>
            <person name="Read B."/>
            <person name="Rensing S.A."/>
            <person name="Ritter A."/>
            <person name="Rousvoal S."/>
            <person name="Samanta M."/>
            <person name="Samson G."/>
            <person name="Schroeder D.C."/>
            <person name="Segurens B."/>
            <person name="Strittmatter M."/>
            <person name="Tonon T."/>
            <person name="Tregear J.W."/>
            <person name="Valentin K."/>
            <person name="von Dassow P."/>
            <person name="Yamagishi T."/>
            <person name="Van de Peer Y."/>
            <person name="Wincker P."/>
        </authorList>
    </citation>
    <scope>NUCLEOTIDE SEQUENCE [LARGE SCALE GENOMIC DNA]</scope>
    <source>
        <strain evidence="3">Ec32 / CCAP1310/4</strain>
    </source>
</reference>
<evidence type="ECO:0000313" key="2">
    <source>
        <dbReference type="EMBL" id="CBN76014.1"/>
    </source>
</evidence>
<proteinExistence type="predicted"/>
<evidence type="ECO:0000313" key="3">
    <source>
        <dbReference type="Proteomes" id="UP000002630"/>
    </source>
</evidence>
<feature type="region of interest" description="Disordered" evidence="1">
    <location>
        <begin position="61"/>
        <end position="86"/>
    </location>
</feature>
<feature type="compositionally biased region" description="Basic residues" evidence="1">
    <location>
        <begin position="69"/>
        <end position="86"/>
    </location>
</feature>
<protein>
    <submittedName>
        <fullName evidence="2">Uncharacterized protein</fullName>
    </submittedName>
</protein>
<organism evidence="2 3">
    <name type="scientific">Ectocarpus siliculosus</name>
    <name type="common">Brown alga</name>
    <name type="synonym">Conferva siliculosa</name>
    <dbReference type="NCBI Taxonomy" id="2880"/>
    <lineage>
        <taxon>Eukaryota</taxon>
        <taxon>Sar</taxon>
        <taxon>Stramenopiles</taxon>
        <taxon>Ochrophyta</taxon>
        <taxon>PX clade</taxon>
        <taxon>Phaeophyceae</taxon>
        <taxon>Ectocarpales</taxon>
        <taxon>Ectocarpaceae</taxon>
        <taxon>Ectocarpus</taxon>
    </lineage>
</organism>
<keyword evidence="3" id="KW-1185">Reference proteome</keyword>